<gene>
    <name evidence="1" type="ORF">ET996_06075</name>
</gene>
<reference evidence="1 2" key="1">
    <citation type="submission" date="2019-01" db="EMBL/GenBank/DDBJ databases">
        <title>Lactibacter flavus gen. nov., sp. nov., a novel bacterium of the family Propionibacteriaceae isolated from raw milk and dairy products.</title>
        <authorList>
            <person name="Huptas C."/>
            <person name="Wenning M."/>
            <person name="Breitenwieser F."/>
            <person name="Doll E."/>
            <person name="Von Neubeck M."/>
            <person name="Busse H.-J."/>
            <person name="Scherer S."/>
        </authorList>
    </citation>
    <scope>NUCLEOTIDE SEQUENCE [LARGE SCALE GENOMIC DNA]</scope>
    <source>
        <strain evidence="1 2">DSM 22130</strain>
    </source>
</reference>
<dbReference type="PANTHER" id="PTHR38009:SF1">
    <property type="entry name" value="CONSERVED HYPOTHETICAL PHAGE TAIL PROTEIN"/>
    <property type="match status" value="1"/>
</dbReference>
<dbReference type="Pfam" id="PF06841">
    <property type="entry name" value="Phage_T4_gp19"/>
    <property type="match status" value="1"/>
</dbReference>
<dbReference type="EMBL" id="SDMR01000005">
    <property type="protein sequence ID" value="TBT95374.1"/>
    <property type="molecule type" value="Genomic_DNA"/>
</dbReference>
<dbReference type="InterPro" id="IPR011747">
    <property type="entry name" value="CHP02241"/>
</dbReference>
<dbReference type="OrthoDB" id="9799891at2"/>
<organism evidence="1 2">
    <name type="scientific">Propioniciclava tarda</name>
    <dbReference type="NCBI Taxonomy" id="433330"/>
    <lineage>
        <taxon>Bacteria</taxon>
        <taxon>Bacillati</taxon>
        <taxon>Actinomycetota</taxon>
        <taxon>Actinomycetes</taxon>
        <taxon>Propionibacteriales</taxon>
        <taxon>Propionibacteriaceae</taxon>
        <taxon>Propioniciclava</taxon>
    </lineage>
</organism>
<keyword evidence="2" id="KW-1185">Reference proteome</keyword>
<name>A0A4Q9KLU0_PROTD</name>
<dbReference type="NCBIfam" id="TIGR02241">
    <property type="entry name" value="conserved hypothetical phage tail region protein"/>
    <property type="match status" value="1"/>
</dbReference>
<sequence length="147" mass="16919">MPTGDRVDPFRGFNFRVEITGTSDVVAAFREVTGLTTNIDIAEYRDGNSRDLHPKKLFGLRKYSNIVLKRGITTNTELWTWYRQLVNGIADRRNGAIVLLDEEHNDTVRWNFYEAWPCKLDWPAFNATTNEVAVETLELAVEKIELV</sequence>
<dbReference type="AlphaFoldDB" id="A0A4Q9KLU0"/>
<dbReference type="Proteomes" id="UP000291933">
    <property type="component" value="Unassembled WGS sequence"/>
</dbReference>
<proteinExistence type="predicted"/>
<evidence type="ECO:0000313" key="1">
    <source>
        <dbReference type="EMBL" id="TBT95374.1"/>
    </source>
</evidence>
<comment type="caution">
    <text evidence="1">The sequence shown here is derived from an EMBL/GenBank/DDBJ whole genome shotgun (WGS) entry which is preliminary data.</text>
</comment>
<dbReference type="RefSeq" id="WP_131171670.1">
    <property type="nucleotide sequence ID" value="NZ_FXTL01000019.1"/>
</dbReference>
<accession>A0A4Q9KLU0</accession>
<dbReference type="InterPro" id="IPR010667">
    <property type="entry name" value="Phage_T4_Gp19"/>
</dbReference>
<dbReference type="PANTHER" id="PTHR38009">
    <property type="entry name" value="CONSERVED HYPOTHETICAL PHAGE TAIL PROTEIN"/>
    <property type="match status" value="1"/>
</dbReference>
<protein>
    <submittedName>
        <fullName evidence="1">Phage tail protein</fullName>
    </submittedName>
</protein>
<dbReference type="GO" id="GO:0005198">
    <property type="term" value="F:structural molecule activity"/>
    <property type="evidence" value="ECO:0007669"/>
    <property type="project" value="InterPro"/>
</dbReference>
<evidence type="ECO:0000313" key="2">
    <source>
        <dbReference type="Proteomes" id="UP000291933"/>
    </source>
</evidence>